<reference evidence="3" key="1">
    <citation type="journal article" date="2017" name="Nature">
        <title>The sunflower genome provides insights into oil metabolism, flowering and Asterid evolution.</title>
        <authorList>
            <person name="Badouin H."/>
            <person name="Gouzy J."/>
            <person name="Grassa C.J."/>
            <person name="Murat F."/>
            <person name="Staton S.E."/>
            <person name="Cottret L."/>
            <person name="Lelandais-Briere C."/>
            <person name="Owens G.L."/>
            <person name="Carrere S."/>
            <person name="Mayjonade B."/>
            <person name="Legrand L."/>
            <person name="Gill N."/>
            <person name="Kane N.C."/>
            <person name="Bowers J.E."/>
            <person name="Hubner S."/>
            <person name="Bellec A."/>
            <person name="Berard A."/>
            <person name="Berges H."/>
            <person name="Blanchet N."/>
            <person name="Boniface M.C."/>
            <person name="Brunel D."/>
            <person name="Catrice O."/>
            <person name="Chaidir N."/>
            <person name="Claudel C."/>
            <person name="Donnadieu C."/>
            <person name="Faraut T."/>
            <person name="Fievet G."/>
            <person name="Helmstetter N."/>
            <person name="King M."/>
            <person name="Knapp S.J."/>
            <person name="Lai Z."/>
            <person name="Le Paslier M.C."/>
            <person name="Lippi Y."/>
            <person name="Lorenzon L."/>
            <person name="Mandel J.R."/>
            <person name="Marage G."/>
            <person name="Marchand G."/>
            <person name="Marquand E."/>
            <person name="Bret-Mestries E."/>
            <person name="Morien E."/>
            <person name="Nambeesan S."/>
            <person name="Nguyen T."/>
            <person name="Pegot-Espagnet P."/>
            <person name="Pouilly N."/>
            <person name="Raftis F."/>
            <person name="Sallet E."/>
            <person name="Schiex T."/>
            <person name="Thomas J."/>
            <person name="Vandecasteele C."/>
            <person name="Vares D."/>
            <person name="Vear F."/>
            <person name="Vautrin S."/>
            <person name="Crespi M."/>
            <person name="Mangin B."/>
            <person name="Burke J.M."/>
            <person name="Salse J."/>
            <person name="Munos S."/>
            <person name="Vincourt P."/>
            <person name="Rieseberg L.H."/>
            <person name="Langlade N.B."/>
        </authorList>
    </citation>
    <scope>NUCLEOTIDE SEQUENCE [LARGE SCALE GENOMIC DNA]</scope>
    <source>
        <strain evidence="3">cv. SF193</strain>
    </source>
</reference>
<evidence type="ECO:0000313" key="3">
    <source>
        <dbReference type="Proteomes" id="UP000215914"/>
    </source>
</evidence>
<gene>
    <name evidence="2" type="ORF">HannXRQ_Chr02g0046651</name>
</gene>
<proteinExistence type="predicted"/>
<keyword evidence="3" id="KW-1185">Reference proteome</keyword>
<name>A0A251VG08_HELAN</name>
<feature type="region of interest" description="Disordered" evidence="1">
    <location>
        <begin position="74"/>
        <end position="94"/>
    </location>
</feature>
<protein>
    <submittedName>
        <fullName evidence="2">Uncharacterized protein</fullName>
    </submittedName>
</protein>
<dbReference type="InParanoid" id="A0A251VG08"/>
<dbReference type="Proteomes" id="UP000215914">
    <property type="component" value="Chromosome 2"/>
</dbReference>
<evidence type="ECO:0000256" key="1">
    <source>
        <dbReference type="SAM" id="MobiDB-lite"/>
    </source>
</evidence>
<dbReference type="EMBL" id="CM007891">
    <property type="protein sequence ID" value="OTG34510.1"/>
    <property type="molecule type" value="Genomic_DNA"/>
</dbReference>
<accession>A0A251VG08</accession>
<organism evidence="2 3">
    <name type="scientific">Helianthus annuus</name>
    <name type="common">Common sunflower</name>
    <dbReference type="NCBI Taxonomy" id="4232"/>
    <lineage>
        <taxon>Eukaryota</taxon>
        <taxon>Viridiplantae</taxon>
        <taxon>Streptophyta</taxon>
        <taxon>Embryophyta</taxon>
        <taxon>Tracheophyta</taxon>
        <taxon>Spermatophyta</taxon>
        <taxon>Magnoliopsida</taxon>
        <taxon>eudicotyledons</taxon>
        <taxon>Gunneridae</taxon>
        <taxon>Pentapetalae</taxon>
        <taxon>asterids</taxon>
        <taxon>campanulids</taxon>
        <taxon>Asterales</taxon>
        <taxon>Asteraceae</taxon>
        <taxon>Asteroideae</taxon>
        <taxon>Heliantheae alliance</taxon>
        <taxon>Heliantheae</taxon>
        <taxon>Helianthus</taxon>
    </lineage>
</organism>
<sequence>MVAAAGHLRSAHESARFAHLGAGSQFYWWRLHKKLRVQVTAGKMGRFGDENCHYRFHEHVGVESGGRSGGNGGILGGIEDCSDIDEESPLGREF</sequence>
<evidence type="ECO:0000313" key="2">
    <source>
        <dbReference type="EMBL" id="OTG34510.1"/>
    </source>
</evidence>
<dbReference type="AlphaFoldDB" id="A0A251VG08"/>